<dbReference type="EMBL" id="VSSQ01018309">
    <property type="protein sequence ID" value="MPM61380.1"/>
    <property type="molecule type" value="Genomic_DNA"/>
</dbReference>
<accession>A0A645B7F0</accession>
<evidence type="ECO:0000256" key="1">
    <source>
        <dbReference type="ARBA" id="ARBA00022679"/>
    </source>
</evidence>
<keyword evidence="3" id="KW-0865">Zymogen</keyword>
<dbReference type="PANTHER" id="PTHR43199">
    <property type="entry name" value="GLUTATHIONE HYDROLASE"/>
    <property type="match status" value="1"/>
</dbReference>
<evidence type="ECO:0000313" key="4">
    <source>
        <dbReference type="EMBL" id="MPM61380.1"/>
    </source>
</evidence>
<dbReference type="InterPro" id="IPR043138">
    <property type="entry name" value="GGT_lsub"/>
</dbReference>
<dbReference type="AlphaFoldDB" id="A0A645B7F0"/>
<dbReference type="Pfam" id="PF01019">
    <property type="entry name" value="G_glu_transpept"/>
    <property type="match status" value="1"/>
</dbReference>
<dbReference type="GO" id="GO:0016787">
    <property type="term" value="F:hydrolase activity"/>
    <property type="evidence" value="ECO:0007669"/>
    <property type="project" value="UniProtKB-KW"/>
</dbReference>
<comment type="caution">
    <text evidence="4">The sequence shown here is derived from an EMBL/GenBank/DDBJ whole genome shotgun (WGS) entry which is preliminary data.</text>
</comment>
<dbReference type="SUPFAM" id="SSF56235">
    <property type="entry name" value="N-terminal nucleophile aminohydrolases (Ntn hydrolases)"/>
    <property type="match status" value="1"/>
</dbReference>
<evidence type="ECO:0000256" key="3">
    <source>
        <dbReference type="ARBA" id="ARBA00023145"/>
    </source>
</evidence>
<gene>
    <name evidence="4" type="ORF">SDC9_108238</name>
</gene>
<keyword evidence="1" id="KW-0808">Transferase</keyword>
<proteinExistence type="predicted"/>
<dbReference type="InterPro" id="IPR043137">
    <property type="entry name" value="GGT_ssub_C"/>
</dbReference>
<reference evidence="4" key="1">
    <citation type="submission" date="2019-08" db="EMBL/GenBank/DDBJ databases">
        <authorList>
            <person name="Kucharzyk K."/>
            <person name="Murdoch R.W."/>
            <person name="Higgins S."/>
            <person name="Loffler F."/>
        </authorList>
    </citation>
    <scope>NUCLEOTIDE SEQUENCE</scope>
</reference>
<dbReference type="InterPro" id="IPR051792">
    <property type="entry name" value="GGT_bact"/>
</dbReference>
<name>A0A645B7F0_9ZZZZ</name>
<evidence type="ECO:0000256" key="2">
    <source>
        <dbReference type="ARBA" id="ARBA00022801"/>
    </source>
</evidence>
<dbReference type="PANTHER" id="PTHR43199:SF1">
    <property type="entry name" value="GLUTATHIONE HYDROLASE PROENZYME"/>
    <property type="match status" value="1"/>
</dbReference>
<organism evidence="4">
    <name type="scientific">bioreactor metagenome</name>
    <dbReference type="NCBI Taxonomy" id="1076179"/>
    <lineage>
        <taxon>unclassified sequences</taxon>
        <taxon>metagenomes</taxon>
        <taxon>ecological metagenomes</taxon>
    </lineage>
</organism>
<dbReference type="InterPro" id="IPR029055">
    <property type="entry name" value="Ntn_hydrolases_N"/>
</dbReference>
<dbReference type="Gene3D" id="1.10.246.130">
    <property type="match status" value="1"/>
</dbReference>
<dbReference type="Gene3D" id="3.60.20.40">
    <property type="match status" value="1"/>
</dbReference>
<sequence length="323" mass="35677">MSETPPRWVQPYRFCFRDYELCCLALPQQQGQQQALILGVLQHLKIDRYEPYSAEHLYYMAHALRIGNFHTGYMQDTLIANPDYDLFRDPTYHAYLARLIESNKPKVDLSEHMKLSSKPGARGSIPGATFASDDRPKASCGSCEISIVDEQGNWLQIMNTIQGSGIPGVVVGGVPMGGSSAGTNGFEGMQVKLVQGARTRLIMGHTMILEGQKPILMTGSPGNPSFSQAQMLTNLLFYKMDPFTAGFMPRMYGFMGDTTILMEDRVAPSVVENLRKMGSDLLVTEPWDSHTGSFQTCFLDENGCLATTVDPRRCGVADGLPID</sequence>
<protein>
    <recommendedName>
        <fullName evidence="5">Gamma-glutamyltransferase</fullName>
    </recommendedName>
</protein>
<dbReference type="GO" id="GO:0016740">
    <property type="term" value="F:transferase activity"/>
    <property type="evidence" value="ECO:0007669"/>
    <property type="project" value="UniProtKB-KW"/>
</dbReference>
<keyword evidence="2" id="KW-0378">Hydrolase</keyword>
<evidence type="ECO:0008006" key="5">
    <source>
        <dbReference type="Google" id="ProtNLM"/>
    </source>
</evidence>